<organism evidence="4 5">
    <name type="scientific">Lecanosticta acicola</name>
    <dbReference type="NCBI Taxonomy" id="111012"/>
    <lineage>
        <taxon>Eukaryota</taxon>
        <taxon>Fungi</taxon>
        <taxon>Dikarya</taxon>
        <taxon>Ascomycota</taxon>
        <taxon>Pezizomycotina</taxon>
        <taxon>Dothideomycetes</taxon>
        <taxon>Dothideomycetidae</taxon>
        <taxon>Mycosphaerellales</taxon>
        <taxon>Mycosphaerellaceae</taxon>
        <taxon>Lecanosticta</taxon>
    </lineage>
</organism>
<dbReference type="EMBL" id="CAVMBE010000017">
    <property type="protein sequence ID" value="CAK3971077.1"/>
    <property type="molecule type" value="Genomic_DNA"/>
</dbReference>
<comment type="caution">
    <text evidence="4">The sequence shown here is derived from an EMBL/GenBank/DDBJ whole genome shotgun (WGS) entry which is preliminary data.</text>
</comment>
<dbReference type="GO" id="GO:0031267">
    <property type="term" value="F:small GTPase binding"/>
    <property type="evidence" value="ECO:0007669"/>
    <property type="project" value="TreeGrafter"/>
</dbReference>
<dbReference type="PANTHER" id="PTHR15837">
    <property type="entry name" value="RAN GUANINE NUCLEOTIDE RELEASE FACTOR"/>
    <property type="match status" value="1"/>
</dbReference>
<comment type="similarity">
    <text evidence="1">Belongs to the MOG1 family.</text>
</comment>
<name>A0AAI9E9Z8_9PEZI</name>
<proteinExistence type="inferred from homology"/>
<dbReference type="InterPro" id="IPR007681">
    <property type="entry name" value="Mog1"/>
</dbReference>
<dbReference type="GO" id="GO:0005634">
    <property type="term" value="C:nucleus"/>
    <property type="evidence" value="ECO:0007669"/>
    <property type="project" value="TreeGrafter"/>
</dbReference>
<dbReference type="SUPFAM" id="SSF55724">
    <property type="entry name" value="Mog1p/PsbP-like"/>
    <property type="match status" value="1"/>
</dbReference>
<dbReference type="GO" id="GO:0006606">
    <property type="term" value="P:protein import into nucleus"/>
    <property type="evidence" value="ECO:0007669"/>
    <property type="project" value="TreeGrafter"/>
</dbReference>
<reference evidence="4" key="1">
    <citation type="submission" date="2023-11" db="EMBL/GenBank/DDBJ databases">
        <authorList>
            <person name="Alioto T."/>
            <person name="Alioto T."/>
            <person name="Gomez Garrido J."/>
        </authorList>
    </citation>
    <scope>NUCLEOTIDE SEQUENCE</scope>
</reference>
<dbReference type="InterPro" id="IPR016123">
    <property type="entry name" value="Mog1/PsbP_a/b/a-sand"/>
</dbReference>
<evidence type="ECO:0000256" key="2">
    <source>
        <dbReference type="ARBA" id="ARBA00022448"/>
    </source>
</evidence>
<keyword evidence="5" id="KW-1185">Reference proteome</keyword>
<keyword evidence="3" id="KW-0653">Protein transport</keyword>
<dbReference type="Pfam" id="PF04603">
    <property type="entry name" value="Mog1"/>
    <property type="match status" value="1"/>
</dbReference>
<accession>A0AAI9E9Z8</accession>
<dbReference type="GO" id="GO:0005085">
    <property type="term" value="F:guanyl-nucleotide exchange factor activity"/>
    <property type="evidence" value="ECO:0007669"/>
    <property type="project" value="TreeGrafter"/>
</dbReference>
<evidence type="ECO:0000256" key="3">
    <source>
        <dbReference type="ARBA" id="ARBA00022927"/>
    </source>
</evidence>
<evidence type="ECO:0000313" key="4">
    <source>
        <dbReference type="EMBL" id="CAK3971077.1"/>
    </source>
</evidence>
<evidence type="ECO:0000313" key="5">
    <source>
        <dbReference type="Proteomes" id="UP001296104"/>
    </source>
</evidence>
<dbReference type="Proteomes" id="UP001296104">
    <property type="component" value="Unassembled WGS sequence"/>
</dbReference>
<sequence length="194" mass="21691">MATQQQFKPASLFGGAIVVDLPATFEDVSEIRQVPDNQEVYLDRAGFSSIVVDILERVTDKPNDIEALKFHLSDIVDEDAGQTKIFNIEEEVTMRKMPPGTKVLTLIAISPPGEKMRGRANEPDFVGILLVLVRLVEKETDVVVSVNVPHMPGEYVREDVDLGKGRCGRLLEVGKAVRERVLETFEVKNWDLFV</sequence>
<gene>
    <name evidence="4" type="ORF">LECACI_7A003593</name>
</gene>
<keyword evidence="2" id="KW-0813">Transport</keyword>
<dbReference type="AlphaFoldDB" id="A0AAI9E9Z8"/>
<protein>
    <submittedName>
        <fullName evidence="4">Ran-interacting mog1</fullName>
    </submittedName>
</protein>
<evidence type="ECO:0000256" key="1">
    <source>
        <dbReference type="ARBA" id="ARBA00010307"/>
    </source>
</evidence>
<dbReference type="Gene3D" id="3.40.1000.10">
    <property type="entry name" value="Mog1/PsbP, alpha/beta/alpha sandwich"/>
    <property type="match status" value="1"/>
</dbReference>
<dbReference type="PANTHER" id="PTHR15837:SF0">
    <property type="entry name" value="RAN GUANINE NUCLEOTIDE RELEASE FACTOR"/>
    <property type="match status" value="1"/>
</dbReference>